<evidence type="ECO:0000256" key="5">
    <source>
        <dbReference type="ARBA" id="ARBA00022691"/>
    </source>
</evidence>
<feature type="region of interest" description="Disordered" evidence="9">
    <location>
        <begin position="1"/>
        <end position="100"/>
    </location>
</feature>
<feature type="domain" description="SAM-dependent MTase TRM10-type" evidence="10">
    <location>
        <begin position="112"/>
        <end position="351"/>
    </location>
</feature>
<evidence type="ECO:0000256" key="8">
    <source>
        <dbReference type="ARBA" id="ARBA00048434"/>
    </source>
</evidence>
<keyword evidence="3 11" id="KW-0489">Methyltransferase</keyword>
<evidence type="ECO:0000256" key="2">
    <source>
        <dbReference type="ARBA" id="ARBA00020451"/>
    </source>
</evidence>
<dbReference type="PROSITE" id="PS51675">
    <property type="entry name" value="SAM_MT_TRM10"/>
    <property type="match status" value="1"/>
</dbReference>
<dbReference type="EC" id="2.1.1.221" evidence="1"/>
<feature type="region of interest" description="Disordered" evidence="9">
    <location>
        <begin position="351"/>
        <end position="385"/>
    </location>
</feature>
<evidence type="ECO:0000256" key="7">
    <source>
        <dbReference type="ARBA" id="ARBA00032166"/>
    </source>
</evidence>
<proteinExistence type="predicted"/>
<keyword evidence="12" id="KW-1185">Reference proteome</keyword>
<keyword evidence="5" id="KW-0949">S-adenosyl-L-methionine</keyword>
<dbReference type="EMBL" id="NRSZ01000791">
    <property type="protein sequence ID" value="PNY25205.1"/>
    <property type="molecule type" value="Genomic_DNA"/>
</dbReference>
<evidence type="ECO:0000313" key="11">
    <source>
        <dbReference type="EMBL" id="PNY25205.1"/>
    </source>
</evidence>
<evidence type="ECO:0000256" key="6">
    <source>
        <dbReference type="ARBA" id="ARBA00031792"/>
    </source>
</evidence>
<feature type="compositionally biased region" description="Basic and acidic residues" evidence="9">
    <location>
        <begin position="7"/>
        <end position="16"/>
    </location>
</feature>
<dbReference type="AlphaFoldDB" id="A0A2K3QCD7"/>
<evidence type="ECO:0000256" key="1">
    <source>
        <dbReference type="ARBA" id="ARBA00012797"/>
    </source>
</evidence>
<dbReference type="STRING" id="45235.A0A2K3QCD7"/>
<protein>
    <recommendedName>
        <fullName evidence="2">tRNA (guanine(9)-N1)-methyltransferase</fullName>
        <ecNumber evidence="1">2.1.1.221</ecNumber>
    </recommendedName>
    <alternativeName>
        <fullName evidence="7">tRNA methyltransferase 10</fullName>
    </alternativeName>
    <alternativeName>
        <fullName evidence="6">tRNA(m1G9)-methyltransferase</fullName>
    </alternativeName>
</protein>
<dbReference type="GO" id="GO:0005634">
    <property type="term" value="C:nucleus"/>
    <property type="evidence" value="ECO:0007669"/>
    <property type="project" value="TreeGrafter"/>
</dbReference>
<comment type="caution">
    <text evidence="11">The sequence shown here is derived from an EMBL/GenBank/DDBJ whole genome shotgun (WGS) entry which is preliminary data.</text>
</comment>
<feature type="compositionally biased region" description="Polar residues" evidence="9">
    <location>
        <begin position="21"/>
        <end position="32"/>
    </location>
</feature>
<dbReference type="Gene3D" id="3.40.1280.30">
    <property type="match status" value="1"/>
</dbReference>
<feature type="compositionally biased region" description="Acidic residues" evidence="9">
    <location>
        <begin position="358"/>
        <end position="385"/>
    </location>
</feature>
<dbReference type="Proteomes" id="UP000236621">
    <property type="component" value="Unassembled WGS sequence"/>
</dbReference>
<gene>
    <name evidence="11" type="ORF">TCAP_04858</name>
</gene>
<feature type="compositionally biased region" description="Basic and acidic residues" evidence="9">
    <location>
        <begin position="69"/>
        <end position="79"/>
    </location>
</feature>
<dbReference type="InterPro" id="IPR028564">
    <property type="entry name" value="MT_TRM10-typ"/>
</dbReference>
<dbReference type="GO" id="GO:0052905">
    <property type="term" value="F:tRNA (guanosine(9)-N1)-methyltransferase activity"/>
    <property type="evidence" value="ECO:0007669"/>
    <property type="project" value="UniProtKB-EC"/>
</dbReference>
<dbReference type="GO" id="GO:0000049">
    <property type="term" value="F:tRNA binding"/>
    <property type="evidence" value="ECO:0007669"/>
    <property type="project" value="TreeGrafter"/>
</dbReference>
<sequence length="385" mass="42904">MSAAEAIRAEVTEPRPGHHNNGISETEAQQVETPDPPAEAAGENATASPAEPAAPAPPVSKNALKRLRKQQEWEDSKDERRKRRKEKRHGRRERLKEERAALLAQGADPATVFPKKSPATLVPVALIVDCDFERYMTDRERVSLSGQVTRCYSDNRNAKYRAHLWMAGWAGKIEERFNDVLGNQHGNWKGVGFEAGDFLAAAERAREAMREAGGEMIAPLRRSLDGSLAAWEMDEREPFPLPDPQPAPDAAHGDVVYLTSESPYTLQRLEPHTSYVVGGLVDKNREKGLCYRRARARGIRTARLPIGRFMVMQSRQVLATNHVVEIMLRWLECEDWGEAFTAVIPKRKGGRLIGEGRAEEEDGADGTEEAEVEGEDEVEEAAEPQ</sequence>
<organism evidence="11 12">
    <name type="scientific">Tolypocladium capitatum</name>
    <dbReference type="NCBI Taxonomy" id="45235"/>
    <lineage>
        <taxon>Eukaryota</taxon>
        <taxon>Fungi</taxon>
        <taxon>Dikarya</taxon>
        <taxon>Ascomycota</taxon>
        <taxon>Pezizomycotina</taxon>
        <taxon>Sordariomycetes</taxon>
        <taxon>Hypocreomycetidae</taxon>
        <taxon>Hypocreales</taxon>
        <taxon>Ophiocordycipitaceae</taxon>
        <taxon>Tolypocladium</taxon>
    </lineage>
</organism>
<dbReference type="GO" id="GO:0002939">
    <property type="term" value="P:tRNA N1-guanine methylation"/>
    <property type="evidence" value="ECO:0007669"/>
    <property type="project" value="TreeGrafter"/>
</dbReference>
<dbReference type="InterPro" id="IPR007356">
    <property type="entry name" value="tRNA_m1G_MeTrfase_euk"/>
</dbReference>
<dbReference type="PANTHER" id="PTHR13563">
    <property type="entry name" value="TRNA (GUANINE-9-) METHYLTRANSFERASE"/>
    <property type="match status" value="1"/>
</dbReference>
<keyword evidence="4 11" id="KW-0808">Transferase</keyword>
<dbReference type="CDD" id="cd18089">
    <property type="entry name" value="SPOUT_Trm10-like"/>
    <property type="match status" value="1"/>
</dbReference>
<comment type="catalytic activity">
    <reaction evidence="8">
        <text>guanosine(9) in tRNA + S-adenosyl-L-methionine = N(1)-methylguanosine(9) in tRNA + S-adenosyl-L-homocysteine + H(+)</text>
        <dbReference type="Rhea" id="RHEA:43156"/>
        <dbReference type="Rhea" id="RHEA-COMP:10367"/>
        <dbReference type="Rhea" id="RHEA-COMP:10368"/>
        <dbReference type="ChEBI" id="CHEBI:15378"/>
        <dbReference type="ChEBI" id="CHEBI:57856"/>
        <dbReference type="ChEBI" id="CHEBI:59789"/>
        <dbReference type="ChEBI" id="CHEBI:73542"/>
        <dbReference type="ChEBI" id="CHEBI:74269"/>
        <dbReference type="EC" id="2.1.1.221"/>
    </reaction>
</comment>
<reference evidence="11 12" key="1">
    <citation type="submission" date="2017-08" db="EMBL/GenBank/DDBJ databases">
        <title>Harnessing the power of phylogenomics to disentangle the directionality and signatures of interkingdom host jumping in the parasitic fungal genus Tolypocladium.</title>
        <authorList>
            <person name="Quandt C.A."/>
            <person name="Patterson W."/>
            <person name="Spatafora J.W."/>
        </authorList>
    </citation>
    <scope>NUCLEOTIDE SEQUENCE [LARGE SCALE GENOMIC DNA]</scope>
    <source>
        <strain evidence="11 12">CBS 113982</strain>
    </source>
</reference>
<feature type="compositionally biased region" description="Basic residues" evidence="9">
    <location>
        <begin position="80"/>
        <end position="93"/>
    </location>
</feature>
<accession>A0A2K3QCD7</accession>
<dbReference type="InterPro" id="IPR038459">
    <property type="entry name" value="MT_TRM10-typ_sf"/>
</dbReference>
<dbReference type="PANTHER" id="PTHR13563:SF13">
    <property type="entry name" value="TRNA METHYLTRANSFERASE 10 HOMOLOG A"/>
    <property type="match status" value="1"/>
</dbReference>
<evidence type="ECO:0000313" key="12">
    <source>
        <dbReference type="Proteomes" id="UP000236621"/>
    </source>
</evidence>
<evidence type="ECO:0000256" key="3">
    <source>
        <dbReference type="ARBA" id="ARBA00022603"/>
    </source>
</evidence>
<evidence type="ECO:0000259" key="10">
    <source>
        <dbReference type="PROSITE" id="PS51675"/>
    </source>
</evidence>
<evidence type="ECO:0000256" key="4">
    <source>
        <dbReference type="ARBA" id="ARBA00022679"/>
    </source>
</evidence>
<dbReference type="OrthoDB" id="278300at2759"/>
<evidence type="ECO:0000256" key="9">
    <source>
        <dbReference type="SAM" id="MobiDB-lite"/>
    </source>
</evidence>
<name>A0A2K3QCD7_9HYPO</name>